<dbReference type="Proteomes" id="UP000596381">
    <property type="component" value="Segment"/>
</dbReference>
<name>A0A7U0J5H6_9CAUD</name>
<organism evidence="1 2">
    <name type="scientific">Klebsiella phage vB_KpM_FBKp24</name>
    <dbReference type="NCBI Taxonomy" id="2801834"/>
    <lineage>
        <taxon>Viruses</taxon>
        <taxon>Duplodnaviria</taxon>
        <taxon>Heunggongvirae</taxon>
        <taxon>Uroviricota</taxon>
        <taxon>Caudoviricetes</taxon>
        <taxon>Chimalliviridae</taxon>
        <taxon>Maaswegvirus</taxon>
        <taxon>Maaswegvirus Kp24</taxon>
    </lineage>
</organism>
<protein>
    <submittedName>
        <fullName evidence="1">Uncharacterized protein</fullName>
    </submittedName>
</protein>
<proteinExistence type="predicted"/>
<reference evidence="1 2" key="1">
    <citation type="submission" date="2020-12" db="EMBL/GenBank/DDBJ databases">
        <title>Genomic characterization of four novel bacteriophages infecting Klebsiella pneumoniae.</title>
        <authorList>
            <person name="Estrada Bonilla B."/>
            <person name="Costa A.R."/>
            <person name="van Rossum T."/>
            <person name="Hagedoorn S."/>
            <person name="Wallinga H."/>
            <person name="Xiao M."/>
            <person name="Song W."/>
            <person name="Haas P.-J."/>
            <person name="Nobrega F.L."/>
            <person name="Brouns S.J.J."/>
        </authorList>
    </citation>
    <scope>NUCLEOTIDE SEQUENCE [LARGE SCALE GENOMIC DNA]</scope>
</reference>
<evidence type="ECO:0000313" key="1">
    <source>
        <dbReference type="EMBL" id="QQV92263.1"/>
    </source>
</evidence>
<sequence>MYLKDYDSVLFARLIQSKKVLGFFTKLLFSNSSESATLQNIYDGAKGRWRELDLPLEVIVKEIESTIIGYSDSQVGKDVVDIDITKYRSVAAAVQGEILPEVEDADYRLFLVNLLNGKIIK</sequence>
<keyword evidence="2" id="KW-1185">Reference proteome</keyword>
<dbReference type="EMBL" id="MW394391">
    <property type="protein sequence ID" value="QQV92263.1"/>
    <property type="molecule type" value="Genomic_DNA"/>
</dbReference>
<accession>A0A7U0J5H6</accession>
<gene>
    <name evidence="1" type="ORF">vBKpMFBKp24_156</name>
</gene>
<evidence type="ECO:0000313" key="2">
    <source>
        <dbReference type="Proteomes" id="UP000596381"/>
    </source>
</evidence>